<gene>
    <name evidence="12" type="ORF">HHK36_012090</name>
</gene>
<comment type="subcellular location">
    <subcellularLocation>
        <location evidence="10">Endomembrane system</location>
        <topology evidence="10">Lipid-anchor</topology>
    </subcellularLocation>
    <subcellularLocation>
        <location evidence="1">Membrane</location>
        <topology evidence="1">Lipid-anchor</topology>
        <topology evidence="1">GPI-anchor</topology>
    </subcellularLocation>
</comment>
<keyword evidence="4" id="KW-0732">Signal</keyword>
<protein>
    <submittedName>
        <fullName evidence="12">Uncharacterized protein</fullName>
    </submittedName>
</protein>
<organism evidence="12 13">
    <name type="scientific">Tetracentron sinense</name>
    <name type="common">Spur-leaf</name>
    <dbReference type="NCBI Taxonomy" id="13715"/>
    <lineage>
        <taxon>Eukaryota</taxon>
        <taxon>Viridiplantae</taxon>
        <taxon>Streptophyta</taxon>
        <taxon>Embryophyta</taxon>
        <taxon>Tracheophyta</taxon>
        <taxon>Spermatophyta</taxon>
        <taxon>Magnoliopsida</taxon>
        <taxon>Trochodendrales</taxon>
        <taxon>Trochodendraceae</taxon>
        <taxon>Tetracentron</taxon>
    </lineage>
</organism>
<evidence type="ECO:0000256" key="6">
    <source>
        <dbReference type="ARBA" id="ARBA00023136"/>
    </source>
</evidence>
<comment type="caution">
    <text evidence="12">The sequence shown here is derived from an EMBL/GenBank/DDBJ whole genome shotgun (WGS) entry which is preliminary data.</text>
</comment>
<evidence type="ECO:0000256" key="8">
    <source>
        <dbReference type="ARBA" id="ARBA00023278"/>
    </source>
</evidence>
<evidence type="ECO:0000256" key="1">
    <source>
        <dbReference type="ARBA" id="ARBA00004589"/>
    </source>
</evidence>
<evidence type="ECO:0000256" key="11">
    <source>
        <dbReference type="SAM" id="Phobius"/>
    </source>
</evidence>
<keyword evidence="7" id="KW-0325">Glycoprotein</keyword>
<evidence type="ECO:0000256" key="4">
    <source>
        <dbReference type="ARBA" id="ARBA00022729"/>
    </source>
</evidence>
<evidence type="ECO:0000256" key="9">
    <source>
        <dbReference type="ARBA" id="ARBA00023288"/>
    </source>
</evidence>
<keyword evidence="6 11" id="KW-0472">Membrane</keyword>
<dbReference type="InterPro" id="IPR009000">
    <property type="entry name" value="Transl_B-barrel_sf"/>
</dbReference>
<feature type="transmembrane region" description="Helical" evidence="11">
    <location>
        <begin position="244"/>
        <end position="263"/>
    </location>
</feature>
<sequence length="264" mass="28618">MPICDVIKSHSLGQVATCGKLEASVLQSGFKTAPLFGLMYSTWKQEASSVTDRHLSPSTMIITDNTNNSVLVMPSRDFTMVRSLERDSHACTIARAGDNIVVSLQGIDGGRVMASGVLCHPDFPVSIATHMELKVLILDVTMPILVEIHIHHAKEATRVVRILSLLDPKIGKVTKRAPRYLIAKQSAVIESFFLVSHRQKKTAEMEASKMRLFTAVVMMIMAVSAVQNVEAAEAPAPSPTSDAAVLFIPTAFASLMALAFGLLF</sequence>
<name>A0A834ZE99_TETSI</name>
<accession>A0A834ZE99</accession>
<dbReference type="PANTHER" id="PTHR34114:SF11">
    <property type="entry name" value="ARABINOGALACTAN PROTEIN 13-RELATED"/>
    <property type="match status" value="1"/>
</dbReference>
<keyword evidence="11" id="KW-0812">Transmembrane</keyword>
<keyword evidence="9" id="KW-0449">Lipoprotein</keyword>
<reference evidence="12 13" key="1">
    <citation type="submission" date="2020-04" db="EMBL/GenBank/DDBJ databases">
        <title>Plant Genome Project.</title>
        <authorList>
            <person name="Zhang R.-G."/>
        </authorList>
    </citation>
    <scope>NUCLEOTIDE SEQUENCE [LARGE SCALE GENOMIC DNA]</scope>
    <source>
        <strain evidence="12">YNK0</strain>
        <tissue evidence="12">Leaf</tissue>
    </source>
</reference>
<dbReference type="AlphaFoldDB" id="A0A834ZE99"/>
<dbReference type="Gene3D" id="2.40.30.10">
    <property type="entry name" value="Translation factors"/>
    <property type="match status" value="2"/>
</dbReference>
<keyword evidence="3" id="KW-0336">GPI-anchor</keyword>
<evidence type="ECO:0000256" key="5">
    <source>
        <dbReference type="ARBA" id="ARBA00022974"/>
    </source>
</evidence>
<dbReference type="OrthoDB" id="342024at2759"/>
<keyword evidence="8" id="KW-0379">Hydroxylation</keyword>
<evidence type="ECO:0000256" key="3">
    <source>
        <dbReference type="ARBA" id="ARBA00022622"/>
    </source>
</evidence>
<keyword evidence="13" id="KW-1185">Reference proteome</keyword>
<dbReference type="PANTHER" id="PTHR34114">
    <property type="entry name" value="ARABINOGALACTAN PEPTIDE 1"/>
    <property type="match status" value="1"/>
</dbReference>
<dbReference type="Proteomes" id="UP000655225">
    <property type="component" value="Unassembled WGS sequence"/>
</dbReference>
<evidence type="ECO:0000313" key="13">
    <source>
        <dbReference type="Proteomes" id="UP000655225"/>
    </source>
</evidence>
<evidence type="ECO:0000313" key="12">
    <source>
        <dbReference type="EMBL" id="KAF8403980.1"/>
    </source>
</evidence>
<dbReference type="SUPFAM" id="SSF50447">
    <property type="entry name" value="Translation proteins"/>
    <property type="match status" value="1"/>
</dbReference>
<dbReference type="EMBL" id="JABCRI010000007">
    <property type="protein sequence ID" value="KAF8403980.1"/>
    <property type="molecule type" value="Genomic_DNA"/>
</dbReference>
<evidence type="ECO:0000256" key="10">
    <source>
        <dbReference type="ARBA" id="ARBA00037868"/>
    </source>
</evidence>
<evidence type="ECO:0000256" key="7">
    <source>
        <dbReference type="ARBA" id="ARBA00023180"/>
    </source>
</evidence>
<comment type="similarity">
    <text evidence="2">Belongs to the AG-peptide AGP family.</text>
</comment>
<dbReference type="InterPro" id="IPR039281">
    <property type="entry name" value="AGP3/12/13/14/21"/>
</dbReference>
<evidence type="ECO:0000256" key="2">
    <source>
        <dbReference type="ARBA" id="ARBA00005835"/>
    </source>
</evidence>
<proteinExistence type="inferred from homology"/>
<keyword evidence="11" id="KW-1133">Transmembrane helix</keyword>
<dbReference type="GO" id="GO:0098552">
    <property type="term" value="C:side of membrane"/>
    <property type="evidence" value="ECO:0007669"/>
    <property type="project" value="UniProtKB-KW"/>
</dbReference>
<dbReference type="GO" id="GO:0012505">
    <property type="term" value="C:endomembrane system"/>
    <property type="evidence" value="ECO:0007669"/>
    <property type="project" value="UniProtKB-SubCell"/>
</dbReference>
<feature type="transmembrane region" description="Helical" evidence="11">
    <location>
        <begin position="210"/>
        <end position="229"/>
    </location>
</feature>
<keyword evidence="5" id="KW-0654">Proteoglycan</keyword>